<dbReference type="SUPFAM" id="SSF161098">
    <property type="entry name" value="MetI-like"/>
    <property type="match status" value="1"/>
</dbReference>
<dbReference type="EMBL" id="BSUK01000001">
    <property type="protein sequence ID" value="GMA23669.1"/>
    <property type="molecule type" value="Genomic_DNA"/>
</dbReference>
<dbReference type="PANTHER" id="PTHR30193">
    <property type="entry name" value="ABC TRANSPORTER PERMEASE PROTEIN"/>
    <property type="match status" value="1"/>
</dbReference>
<dbReference type="InterPro" id="IPR035906">
    <property type="entry name" value="MetI-like_sf"/>
</dbReference>
<dbReference type="CDD" id="cd06261">
    <property type="entry name" value="TM_PBP2"/>
    <property type="match status" value="1"/>
</dbReference>
<feature type="transmembrane region" description="Helical" evidence="7">
    <location>
        <begin position="61"/>
        <end position="82"/>
    </location>
</feature>
<evidence type="ECO:0000313" key="10">
    <source>
        <dbReference type="Proteomes" id="UP001157091"/>
    </source>
</evidence>
<dbReference type="InterPro" id="IPR051393">
    <property type="entry name" value="ABC_transporter_permease"/>
</dbReference>
<evidence type="ECO:0000256" key="7">
    <source>
        <dbReference type="RuleBase" id="RU363032"/>
    </source>
</evidence>
<keyword evidence="10" id="KW-1185">Reference proteome</keyword>
<keyword evidence="3" id="KW-1003">Cell membrane</keyword>
<sequence>MAFLAPTVLVFAAFSWWPIVGAVRLSFQKTNLVTPAHWVGTDNFRRVLDDPLFGTAVRNTAVFTALDLLIWFPVAVLLAVVISELTRAGALYRTLVYLPVVIPPVVGVLLWKTFYDSDYGLFNDILGLVGLGPYPWLQDSTWALPSLVLQHVWASLGGAVLIFIAALANVQRELYEAAEIDGAKVRHRFWHITLPQMRGVLLVMFLLQAIGLFQIFTEPFVMTNGGPADSTITILQLIYRYGFEYGQYGTAAAASVMLAVVLCLLSAVYLWATRKWGSR</sequence>
<dbReference type="RefSeq" id="WP_284292640.1">
    <property type="nucleotide sequence ID" value="NZ_BSUK01000001.1"/>
</dbReference>
<evidence type="ECO:0000256" key="5">
    <source>
        <dbReference type="ARBA" id="ARBA00022989"/>
    </source>
</evidence>
<dbReference type="PROSITE" id="PS50928">
    <property type="entry name" value="ABC_TM1"/>
    <property type="match status" value="1"/>
</dbReference>
<dbReference type="InterPro" id="IPR000515">
    <property type="entry name" value="MetI-like"/>
</dbReference>
<evidence type="ECO:0000256" key="6">
    <source>
        <dbReference type="ARBA" id="ARBA00023136"/>
    </source>
</evidence>
<keyword evidence="4 7" id="KW-0812">Transmembrane</keyword>
<dbReference type="Pfam" id="PF00528">
    <property type="entry name" value="BPD_transp_1"/>
    <property type="match status" value="1"/>
</dbReference>
<keyword evidence="2 7" id="KW-0813">Transport</keyword>
<feature type="transmembrane region" description="Helical" evidence="7">
    <location>
        <begin position="94"/>
        <end position="114"/>
    </location>
</feature>
<evidence type="ECO:0000256" key="3">
    <source>
        <dbReference type="ARBA" id="ARBA00022475"/>
    </source>
</evidence>
<gene>
    <name evidence="9" type="ORF">GCM10025864_14280</name>
</gene>
<comment type="caution">
    <text evidence="9">The sequence shown here is derived from an EMBL/GenBank/DDBJ whole genome shotgun (WGS) entry which is preliminary data.</text>
</comment>
<feature type="transmembrane region" description="Helical" evidence="7">
    <location>
        <begin position="199"/>
        <end position="217"/>
    </location>
</feature>
<evidence type="ECO:0000313" key="9">
    <source>
        <dbReference type="EMBL" id="GMA23669.1"/>
    </source>
</evidence>
<keyword evidence="5 7" id="KW-1133">Transmembrane helix</keyword>
<comment type="subcellular location">
    <subcellularLocation>
        <location evidence="1 7">Cell membrane</location>
        <topology evidence="1 7">Multi-pass membrane protein</topology>
    </subcellularLocation>
</comment>
<organism evidence="9 10">
    <name type="scientific">Luteimicrobium album</name>
    <dbReference type="NCBI Taxonomy" id="1054550"/>
    <lineage>
        <taxon>Bacteria</taxon>
        <taxon>Bacillati</taxon>
        <taxon>Actinomycetota</taxon>
        <taxon>Actinomycetes</taxon>
        <taxon>Micrococcales</taxon>
        <taxon>Luteimicrobium</taxon>
    </lineage>
</organism>
<evidence type="ECO:0000256" key="1">
    <source>
        <dbReference type="ARBA" id="ARBA00004651"/>
    </source>
</evidence>
<evidence type="ECO:0000256" key="4">
    <source>
        <dbReference type="ARBA" id="ARBA00022692"/>
    </source>
</evidence>
<evidence type="ECO:0000259" key="8">
    <source>
        <dbReference type="PROSITE" id="PS50928"/>
    </source>
</evidence>
<feature type="transmembrane region" description="Helical" evidence="7">
    <location>
        <begin position="251"/>
        <end position="272"/>
    </location>
</feature>
<protein>
    <submittedName>
        <fullName evidence="9">Sugar ABC transporter permease</fullName>
    </submittedName>
</protein>
<dbReference type="PANTHER" id="PTHR30193:SF41">
    <property type="entry name" value="DIACETYLCHITOBIOSE UPTAKE SYSTEM PERMEASE PROTEIN NGCF"/>
    <property type="match status" value="1"/>
</dbReference>
<dbReference type="Proteomes" id="UP001157091">
    <property type="component" value="Unassembled WGS sequence"/>
</dbReference>
<feature type="domain" description="ABC transmembrane type-1" evidence="8">
    <location>
        <begin position="57"/>
        <end position="269"/>
    </location>
</feature>
<feature type="transmembrane region" description="Helical" evidence="7">
    <location>
        <begin position="152"/>
        <end position="170"/>
    </location>
</feature>
<name>A0ABQ6I144_9MICO</name>
<reference evidence="10" key="1">
    <citation type="journal article" date="2019" name="Int. J. Syst. Evol. Microbiol.">
        <title>The Global Catalogue of Microorganisms (GCM) 10K type strain sequencing project: providing services to taxonomists for standard genome sequencing and annotation.</title>
        <authorList>
            <consortium name="The Broad Institute Genomics Platform"/>
            <consortium name="The Broad Institute Genome Sequencing Center for Infectious Disease"/>
            <person name="Wu L."/>
            <person name="Ma J."/>
        </authorList>
    </citation>
    <scope>NUCLEOTIDE SEQUENCE [LARGE SCALE GENOMIC DNA]</scope>
    <source>
        <strain evidence="10">NBRC 106348</strain>
    </source>
</reference>
<evidence type="ECO:0000256" key="2">
    <source>
        <dbReference type="ARBA" id="ARBA00022448"/>
    </source>
</evidence>
<dbReference type="Gene3D" id="1.10.3720.10">
    <property type="entry name" value="MetI-like"/>
    <property type="match status" value="1"/>
</dbReference>
<proteinExistence type="inferred from homology"/>
<keyword evidence="6 7" id="KW-0472">Membrane</keyword>
<accession>A0ABQ6I144</accession>
<comment type="similarity">
    <text evidence="7">Belongs to the binding-protein-dependent transport system permease family.</text>
</comment>